<dbReference type="InterPro" id="IPR003256">
    <property type="entry name" value="Ribosomal_uL24"/>
</dbReference>
<dbReference type="InterPro" id="IPR005824">
    <property type="entry name" value="KOW"/>
</dbReference>
<sequence>MKKKVSLPMKVHVKIGEKVTVISGKEKGKVGLVKKILKQQNKLIIEGINVGIKHVKPSRPEQNGEIKRIEFPIHSSNVSLYQE</sequence>
<gene>
    <name evidence="11" type="primary">rpl24</name>
</gene>
<dbReference type="SUPFAM" id="SSF50104">
    <property type="entry name" value="Translation proteins SH3-like domain"/>
    <property type="match status" value="1"/>
</dbReference>
<comment type="subunit">
    <text evidence="4">Part of the 50S ribosomal subunit.</text>
</comment>
<dbReference type="GO" id="GO:0005840">
    <property type="term" value="C:ribosome"/>
    <property type="evidence" value="ECO:0007669"/>
    <property type="project" value="UniProtKB-KW"/>
</dbReference>
<dbReference type="InterPro" id="IPR014722">
    <property type="entry name" value="Rib_uL2_dom2"/>
</dbReference>
<dbReference type="InterPro" id="IPR041988">
    <property type="entry name" value="Ribosomal_uL24_KOW"/>
</dbReference>
<dbReference type="Pfam" id="PF00467">
    <property type="entry name" value="KOW"/>
    <property type="match status" value="1"/>
</dbReference>
<organism evidence="11">
    <name type="scientific">Akkesiphycus lubricus</name>
    <name type="common">Brown alga</name>
    <dbReference type="NCBI Taxonomy" id="3022"/>
    <lineage>
        <taxon>Eukaryota</taxon>
        <taxon>Sar</taxon>
        <taxon>Stramenopiles</taxon>
        <taxon>Ochrophyta</taxon>
        <taxon>PX clade</taxon>
        <taxon>Phaeophyceae</taxon>
        <taxon>Laminariales</taxon>
        <taxon>Akkesiphycaceae</taxon>
        <taxon>Akkesiphycus</taxon>
    </lineage>
</organism>
<keyword evidence="7 11" id="KW-0689">Ribosomal protein</keyword>
<dbReference type="GO" id="GO:0003735">
    <property type="term" value="F:structural constituent of ribosome"/>
    <property type="evidence" value="ECO:0007669"/>
    <property type="project" value="InterPro"/>
</dbReference>
<evidence type="ECO:0000256" key="9">
    <source>
        <dbReference type="ARBA" id="ARBA00035282"/>
    </source>
</evidence>
<keyword evidence="6 11" id="KW-0934">Plastid</keyword>
<accession>A0A8F0F6W6</accession>
<proteinExistence type="inferred from homology"/>
<comment type="subcellular location">
    <subcellularLocation>
        <location evidence="2">Plastid</location>
        <location evidence="2">Chloroplast</location>
    </subcellularLocation>
</comment>
<dbReference type="Gene3D" id="2.30.30.30">
    <property type="match status" value="1"/>
</dbReference>
<dbReference type="InterPro" id="IPR008991">
    <property type="entry name" value="Translation_prot_SH3-like_sf"/>
</dbReference>
<dbReference type="HAMAP" id="MF_01326_B">
    <property type="entry name" value="Ribosomal_uL24_B"/>
    <property type="match status" value="1"/>
</dbReference>
<feature type="domain" description="KOW" evidence="10">
    <location>
        <begin position="12"/>
        <end position="39"/>
    </location>
</feature>
<dbReference type="GO" id="GO:0009507">
    <property type="term" value="C:chloroplast"/>
    <property type="evidence" value="ECO:0007669"/>
    <property type="project" value="UniProtKB-SubCell"/>
</dbReference>
<evidence type="ECO:0000256" key="6">
    <source>
        <dbReference type="ARBA" id="ARBA00022640"/>
    </source>
</evidence>
<dbReference type="GO" id="GO:1990904">
    <property type="term" value="C:ribonucleoprotein complex"/>
    <property type="evidence" value="ECO:0007669"/>
    <property type="project" value="UniProtKB-KW"/>
</dbReference>
<dbReference type="SMART" id="SM00739">
    <property type="entry name" value="KOW"/>
    <property type="match status" value="1"/>
</dbReference>
<dbReference type="PANTHER" id="PTHR12903">
    <property type="entry name" value="MITOCHONDRIAL RIBOSOMAL PROTEIN L24"/>
    <property type="match status" value="1"/>
</dbReference>
<evidence type="ECO:0000256" key="2">
    <source>
        <dbReference type="ARBA" id="ARBA00004229"/>
    </source>
</evidence>
<protein>
    <recommendedName>
        <fullName evidence="9">Large ribosomal subunit protein uL24c</fullName>
    </recommendedName>
</protein>
<keyword evidence="8" id="KW-0687">Ribonucleoprotein</keyword>
<dbReference type="InterPro" id="IPR057264">
    <property type="entry name" value="Ribosomal_uL24_C"/>
</dbReference>
<evidence type="ECO:0000256" key="7">
    <source>
        <dbReference type="ARBA" id="ARBA00022980"/>
    </source>
</evidence>
<evidence type="ECO:0000313" key="11">
    <source>
        <dbReference type="EMBL" id="QWK41729.1"/>
    </source>
</evidence>
<dbReference type="GO" id="GO:0006412">
    <property type="term" value="P:translation"/>
    <property type="evidence" value="ECO:0007669"/>
    <property type="project" value="InterPro"/>
</dbReference>
<evidence type="ECO:0000256" key="8">
    <source>
        <dbReference type="ARBA" id="ARBA00023274"/>
    </source>
</evidence>
<dbReference type="GO" id="GO:0003723">
    <property type="term" value="F:RNA binding"/>
    <property type="evidence" value="ECO:0007669"/>
    <property type="project" value="InterPro"/>
</dbReference>
<keyword evidence="5" id="KW-0150">Chloroplast</keyword>
<dbReference type="CDD" id="cd06089">
    <property type="entry name" value="KOW_RPL26"/>
    <property type="match status" value="1"/>
</dbReference>
<evidence type="ECO:0000256" key="4">
    <source>
        <dbReference type="ARBA" id="ARBA00011838"/>
    </source>
</evidence>
<dbReference type="AlphaFoldDB" id="A0A8F0F6W6"/>
<comment type="function">
    <text evidence="1">One of two assembly initiator proteins, it binds directly to the 5'-end of the 23S rRNA, where it nucleates assembly of the 50S subunit.</text>
</comment>
<dbReference type="NCBIfam" id="TIGR01079">
    <property type="entry name" value="rplX_bact"/>
    <property type="match status" value="1"/>
</dbReference>
<dbReference type="EMBL" id="MZ156027">
    <property type="protein sequence ID" value="QWK41729.1"/>
    <property type="molecule type" value="Genomic_DNA"/>
</dbReference>
<name>A0A8F0F6W6_AKKLU</name>
<evidence type="ECO:0000256" key="1">
    <source>
        <dbReference type="ARBA" id="ARBA00004072"/>
    </source>
</evidence>
<evidence type="ECO:0000256" key="3">
    <source>
        <dbReference type="ARBA" id="ARBA00010618"/>
    </source>
</evidence>
<reference evidence="11" key="1">
    <citation type="journal article" date="2021" name="Genome Biol. Evol.">
        <title>Genomic rearrangements and sequence evolution across brown algal organelles.</title>
        <authorList>
            <person name="Starko S."/>
            <person name="Bringloe T.T."/>
            <person name="Gomez M.S."/>
            <person name="Darby H."/>
            <person name="Graham S.W."/>
            <person name="Martone P.T."/>
        </authorList>
    </citation>
    <scope>NUCLEOTIDE SEQUENCE</scope>
</reference>
<evidence type="ECO:0000256" key="5">
    <source>
        <dbReference type="ARBA" id="ARBA00022528"/>
    </source>
</evidence>
<geneLocation type="plastid" evidence="11"/>
<evidence type="ECO:0000259" key="10">
    <source>
        <dbReference type="SMART" id="SM00739"/>
    </source>
</evidence>
<comment type="similarity">
    <text evidence="3">Belongs to the universal ribosomal protein uL24 family.</text>
</comment>
<dbReference type="Pfam" id="PF17136">
    <property type="entry name" value="ribosomal_L24"/>
    <property type="match status" value="1"/>
</dbReference>